<gene>
    <name evidence="2" type="ORF">OA50_04462</name>
</gene>
<dbReference type="InterPro" id="IPR019546">
    <property type="entry name" value="TAT_signal_bac_arc"/>
</dbReference>
<proteinExistence type="predicted"/>
<evidence type="ECO:0008006" key="4">
    <source>
        <dbReference type="Google" id="ProtNLM"/>
    </source>
</evidence>
<protein>
    <recommendedName>
        <fullName evidence="4">Twin-arginine translocation signal domain-containing protein</fullName>
    </recommendedName>
</protein>
<dbReference type="InterPro" id="IPR006311">
    <property type="entry name" value="TAT_signal"/>
</dbReference>
<name>A0A0B3S328_9RHOB</name>
<sequence length="126" mass="13899">MNMTSRRGFIKSASTAALAATATPALAYQGSEPDTPVMRAYRKWRPLRDRMFSSEVEGLTYEEEDAEWDIVLEAEARVLEAPCQCPQDFIAKVLAASSFGEFPLGDNDQRPVLWAEAEALVEGGLI</sequence>
<reference evidence="2 3" key="1">
    <citation type="submission" date="2014-10" db="EMBL/GenBank/DDBJ databases">
        <title>Genome sequence of Ponticoccus sp. strain UMTAT08 isolated from clonal culture of toxic dinoflagellate Alexandrium tamiyavanichii.</title>
        <authorList>
            <person name="Gan H.Y."/>
            <person name="Muhd D.-D."/>
            <person name="Mohd Noor M.E."/>
            <person name="Yeong Y.S."/>
            <person name="Usup G."/>
        </authorList>
    </citation>
    <scope>NUCLEOTIDE SEQUENCE [LARGE SCALE GENOMIC DNA]</scope>
    <source>
        <strain evidence="2 3">UMTAT08</strain>
    </source>
</reference>
<dbReference type="EMBL" id="JSUQ01000020">
    <property type="protein sequence ID" value="KHQ51091.1"/>
    <property type="molecule type" value="Genomic_DNA"/>
</dbReference>
<dbReference type="NCBIfam" id="TIGR01409">
    <property type="entry name" value="TAT_signal_seq"/>
    <property type="match status" value="1"/>
</dbReference>
<feature type="signal peptide" evidence="1">
    <location>
        <begin position="1"/>
        <end position="27"/>
    </location>
</feature>
<feature type="chain" id="PRO_5002081504" description="Twin-arginine translocation signal domain-containing protein" evidence="1">
    <location>
        <begin position="28"/>
        <end position="126"/>
    </location>
</feature>
<evidence type="ECO:0000313" key="3">
    <source>
        <dbReference type="Proteomes" id="UP000030960"/>
    </source>
</evidence>
<organism evidence="2 3">
    <name type="scientific">Mameliella alba</name>
    <dbReference type="NCBI Taxonomy" id="561184"/>
    <lineage>
        <taxon>Bacteria</taxon>
        <taxon>Pseudomonadati</taxon>
        <taxon>Pseudomonadota</taxon>
        <taxon>Alphaproteobacteria</taxon>
        <taxon>Rhodobacterales</taxon>
        <taxon>Roseobacteraceae</taxon>
        <taxon>Mameliella</taxon>
    </lineage>
</organism>
<comment type="caution">
    <text evidence="2">The sequence shown here is derived from an EMBL/GenBank/DDBJ whole genome shotgun (WGS) entry which is preliminary data.</text>
</comment>
<dbReference type="AlphaFoldDB" id="A0A0B3S328"/>
<accession>A0A0B3S328</accession>
<keyword evidence="3" id="KW-1185">Reference proteome</keyword>
<evidence type="ECO:0000256" key="1">
    <source>
        <dbReference type="SAM" id="SignalP"/>
    </source>
</evidence>
<dbReference type="OrthoDB" id="7779120at2"/>
<dbReference type="RefSeq" id="WP_139022690.1">
    <property type="nucleotide sequence ID" value="NZ_JSUQ01000020.1"/>
</dbReference>
<keyword evidence="1" id="KW-0732">Signal</keyword>
<evidence type="ECO:0000313" key="2">
    <source>
        <dbReference type="EMBL" id="KHQ51091.1"/>
    </source>
</evidence>
<dbReference type="PROSITE" id="PS51318">
    <property type="entry name" value="TAT"/>
    <property type="match status" value="1"/>
</dbReference>
<dbReference type="Proteomes" id="UP000030960">
    <property type="component" value="Unassembled WGS sequence"/>
</dbReference>